<dbReference type="Proteomes" id="UP000175989">
    <property type="component" value="Unassembled WGS sequence"/>
</dbReference>
<sequence>MARARKFRLRTDERMQQIVDNGIALQAIAGSAEANRYLVANGVDGKILKRVLYMRIARPHATTARFQ</sequence>
<evidence type="ECO:0000313" key="2">
    <source>
        <dbReference type="Proteomes" id="UP000175989"/>
    </source>
</evidence>
<organism evidence="1 2">
    <name type="scientific">Duganella phyllosphaerae</name>
    <dbReference type="NCBI Taxonomy" id="762836"/>
    <lineage>
        <taxon>Bacteria</taxon>
        <taxon>Pseudomonadati</taxon>
        <taxon>Pseudomonadota</taxon>
        <taxon>Betaproteobacteria</taxon>
        <taxon>Burkholderiales</taxon>
        <taxon>Oxalobacteraceae</taxon>
        <taxon>Telluria group</taxon>
        <taxon>Duganella</taxon>
    </lineage>
</organism>
<name>A0A1E7WBQ5_9BURK</name>
<proteinExistence type="predicted"/>
<dbReference type="AlphaFoldDB" id="A0A1E7WBQ5"/>
<gene>
    <name evidence="1" type="ORF">DUPY_46880</name>
</gene>
<comment type="caution">
    <text evidence="1">The sequence shown here is derived from an EMBL/GenBank/DDBJ whole genome shotgun (WGS) entry which is preliminary data.</text>
</comment>
<keyword evidence="2" id="KW-1185">Reference proteome</keyword>
<accession>A0A1E7WBQ5</accession>
<reference evidence="2" key="1">
    <citation type="journal article" date="2016" name="Front. Microbiol.">
        <title>Molecular Keys to the Janthinobacterium and Duganella spp. Interaction with the Plant Pathogen Fusarium graminearum.</title>
        <authorList>
            <person name="Haack F.S."/>
            <person name="Poehlein A."/>
            <person name="Kroger C."/>
            <person name="Voigt C.A."/>
            <person name="Piepenbring M."/>
            <person name="Bode H.B."/>
            <person name="Daniel R."/>
            <person name="Schafer W."/>
            <person name="Streit W.R."/>
        </authorList>
    </citation>
    <scope>NUCLEOTIDE SEQUENCE [LARGE SCALE GENOMIC DNA]</scope>
    <source>
        <strain evidence="2">T54</strain>
    </source>
</reference>
<dbReference type="EMBL" id="LROM01000138">
    <property type="protein sequence ID" value="OEZ94036.1"/>
    <property type="molecule type" value="Genomic_DNA"/>
</dbReference>
<protein>
    <submittedName>
        <fullName evidence="1">Uncharacterized protein</fullName>
    </submittedName>
</protein>
<evidence type="ECO:0000313" key="1">
    <source>
        <dbReference type="EMBL" id="OEZ94036.1"/>
    </source>
</evidence>